<dbReference type="GO" id="GO:0004190">
    <property type="term" value="F:aspartic-type endopeptidase activity"/>
    <property type="evidence" value="ECO:0007669"/>
    <property type="project" value="UniProtKB-KW"/>
</dbReference>
<dbReference type="FunFam" id="1.10.225.10:FF:000008">
    <property type="entry name" value="Pulmonary surfactant-associated protein B"/>
    <property type="match status" value="1"/>
</dbReference>
<dbReference type="InterPro" id="IPR007856">
    <property type="entry name" value="SapB_1"/>
</dbReference>
<keyword evidence="5" id="KW-0645">Protease</keyword>
<evidence type="ECO:0000256" key="8">
    <source>
        <dbReference type="ARBA" id="ARBA00023180"/>
    </source>
</evidence>
<evidence type="ECO:0000256" key="12">
    <source>
        <dbReference type="SAM" id="SignalP"/>
    </source>
</evidence>
<sequence>MGLGLGAPFFLLTILLLATGSGAVPQPQHKRILRDYGSIDLEMIEVPDILPIDKEQLMSSKIPVPATSGHPVCSTCESILNKAVTYLSEKQTQDDIMEILHGACAQTFSLEQKCVEMVDSYTNLLFAKVSEIKPDDFCKQHGLCKDVTFLSVEKSESTCTLCHHLVDEVLSKMKDPDAQFEIIQLLIKECDKVQGHVQQCKRMVLEYTPLILVNGEKFLEKNDVCTLMQACDTSKKTMVGSILDGGLRSDV</sequence>
<dbReference type="AlphaFoldDB" id="A0AAD8RQX7"/>
<dbReference type="PANTHER" id="PTHR11480">
    <property type="entry name" value="SAPOSIN-RELATED"/>
    <property type="match status" value="1"/>
</dbReference>
<name>A0AAD8RQX7_LOLMU</name>
<protein>
    <recommendedName>
        <fullName evidence="10">Pulmonary surfactant-associated protein B</fullName>
    </recommendedName>
    <alternativeName>
        <fullName evidence="11">Pulmonary surfactant-associated proteolipid SPL(Phe)</fullName>
    </alternativeName>
</protein>
<keyword evidence="5" id="KW-0378">Hydrolase</keyword>
<evidence type="ECO:0000256" key="9">
    <source>
        <dbReference type="ARBA" id="ARBA00037221"/>
    </source>
</evidence>
<keyword evidence="2" id="KW-0964">Secreted</keyword>
<feature type="signal peptide" evidence="12">
    <location>
        <begin position="1"/>
        <end position="23"/>
    </location>
</feature>
<proteinExistence type="predicted"/>
<dbReference type="InterPro" id="IPR011001">
    <property type="entry name" value="Saposin-like"/>
</dbReference>
<dbReference type="Gene3D" id="1.10.225.10">
    <property type="entry name" value="Saposin-like"/>
    <property type="match status" value="2"/>
</dbReference>
<keyword evidence="5" id="KW-0064">Aspartyl protease</keyword>
<evidence type="ECO:0000256" key="3">
    <source>
        <dbReference type="ARBA" id="ARBA00022729"/>
    </source>
</evidence>
<gene>
    <name evidence="14" type="ORF">QYE76_003639</name>
</gene>
<evidence type="ECO:0000256" key="5">
    <source>
        <dbReference type="ARBA" id="ARBA00022750"/>
    </source>
</evidence>
<dbReference type="PANTHER" id="PTHR11480:SF100">
    <property type="entry name" value="SAPOSIN B-TYPE DOMAIN-CONTAINING PROTEIN"/>
    <property type="match status" value="1"/>
</dbReference>
<keyword evidence="7" id="KW-1015">Disulfide bond</keyword>
<comment type="function">
    <text evidence="9">Pulmonary surfactant-associated proteins promote alveolar stability by lowering the surface tension at the air-liquid interface in the peripheral air spaces. SP-B increases the collapse pressure of palmitic acid to nearly 70 millinewtons per meter.</text>
</comment>
<feature type="domain" description="Saposin B-type" evidence="13">
    <location>
        <begin position="155"/>
        <end position="235"/>
    </location>
</feature>
<dbReference type="Proteomes" id="UP001231189">
    <property type="component" value="Unassembled WGS sequence"/>
</dbReference>
<dbReference type="GO" id="GO:0005576">
    <property type="term" value="C:extracellular region"/>
    <property type="evidence" value="ECO:0007669"/>
    <property type="project" value="UniProtKB-SubCell"/>
</dbReference>
<evidence type="ECO:0000256" key="6">
    <source>
        <dbReference type="ARBA" id="ARBA00023145"/>
    </source>
</evidence>
<evidence type="ECO:0000256" key="7">
    <source>
        <dbReference type="ARBA" id="ARBA00023157"/>
    </source>
</evidence>
<reference evidence="14" key="1">
    <citation type="submission" date="2023-07" db="EMBL/GenBank/DDBJ databases">
        <title>A chromosome-level genome assembly of Lolium multiflorum.</title>
        <authorList>
            <person name="Chen Y."/>
            <person name="Copetti D."/>
            <person name="Kolliker R."/>
            <person name="Studer B."/>
        </authorList>
    </citation>
    <scope>NUCLEOTIDE SEQUENCE</scope>
    <source>
        <strain evidence="14">02402/16</strain>
        <tissue evidence="14">Leaf</tissue>
    </source>
</reference>
<dbReference type="InterPro" id="IPR051428">
    <property type="entry name" value="Sphingo_Act-Surfact_Prot"/>
</dbReference>
<keyword evidence="4" id="KW-0677">Repeat</keyword>
<keyword evidence="15" id="KW-1185">Reference proteome</keyword>
<dbReference type="InterPro" id="IPR008138">
    <property type="entry name" value="SapB_2"/>
</dbReference>
<dbReference type="GO" id="GO:0006629">
    <property type="term" value="P:lipid metabolic process"/>
    <property type="evidence" value="ECO:0007669"/>
    <property type="project" value="InterPro"/>
</dbReference>
<accession>A0AAD8RQX7</accession>
<evidence type="ECO:0000256" key="11">
    <source>
        <dbReference type="ARBA" id="ARBA00041785"/>
    </source>
</evidence>
<evidence type="ECO:0000259" key="13">
    <source>
        <dbReference type="PROSITE" id="PS50015"/>
    </source>
</evidence>
<feature type="domain" description="Saposin B-type" evidence="13">
    <location>
        <begin position="69"/>
        <end position="148"/>
    </location>
</feature>
<comment type="subcellular location">
    <subcellularLocation>
        <location evidence="1">Secreted</location>
        <location evidence="1">Extracellular space</location>
    </subcellularLocation>
</comment>
<keyword evidence="3 12" id="KW-0732">Signal</keyword>
<comment type="caution">
    <text evidence="14">The sequence shown here is derived from an EMBL/GenBank/DDBJ whole genome shotgun (WGS) entry which is preliminary data.</text>
</comment>
<dbReference type="PROSITE" id="PS50015">
    <property type="entry name" value="SAP_B"/>
    <property type="match status" value="2"/>
</dbReference>
<evidence type="ECO:0000256" key="2">
    <source>
        <dbReference type="ARBA" id="ARBA00022525"/>
    </source>
</evidence>
<dbReference type="InterPro" id="IPR008139">
    <property type="entry name" value="SaposinB_dom"/>
</dbReference>
<dbReference type="SMART" id="SM00741">
    <property type="entry name" value="SapB"/>
    <property type="match status" value="2"/>
</dbReference>
<organism evidence="14 15">
    <name type="scientific">Lolium multiflorum</name>
    <name type="common">Italian ryegrass</name>
    <name type="synonym">Lolium perenne subsp. multiflorum</name>
    <dbReference type="NCBI Taxonomy" id="4521"/>
    <lineage>
        <taxon>Eukaryota</taxon>
        <taxon>Viridiplantae</taxon>
        <taxon>Streptophyta</taxon>
        <taxon>Embryophyta</taxon>
        <taxon>Tracheophyta</taxon>
        <taxon>Spermatophyta</taxon>
        <taxon>Magnoliopsida</taxon>
        <taxon>Liliopsida</taxon>
        <taxon>Poales</taxon>
        <taxon>Poaceae</taxon>
        <taxon>BOP clade</taxon>
        <taxon>Pooideae</taxon>
        <taxon>Poodae</taxon>
        <taxon>Poeae</taxon>
        <taxon>Poeae Chloroplast Group 2 (Poeae type)</taxon>
        <taxon>Loliodinae</taxon>
        <taxon>Loliinae</taxon>
        <taxon>Lolium</taxon>
    </lineage>
</organism>
<evidence type="ECO:0000256" key="1">
    <source>
        <dbReference type="ARBA" id="ARBA00004239"/>
    </source>
</evidence>
<evidence type="ECO:0000256" key="10">
    <source>
        <dbReference type="ARBA" id="ARBA00041094"/>
    </source>
</evidence>
<evidence type="ECO:0000313" key="14">
    <source>
        <dbReference type="EMBL" id="KAK1629324.1"/>
    </source>
</evidence>
<dbReference type="EMBL" id="JAUUTY010000005">
    <property type="protein sequence ID" value="KAK1629324.1"/>
    <property type="molecule type" value="Genomic_DNA"/>
</dbReference>
<dbReference type="Pfam" id="PF03489">
    <property type="entry name" value="SapB_2"/>
    <property type="match status" value="2"/>
</dbReference>
<dbReference type="SUPFAM" id="SSF47862">
    <property type="entry name" value="Saposin"/>
    <property type="match status" value="2"/>
</dbReference>
<feature type="chain" id="PRO_5042092062" description="Pulmonary surfactant-associated protein B" evidence="12">
    <location>
        <begin position="24"/>
        <end position="251"/>
    </location>
</feature>
<evidence type="ECO:0000256" key="4">
    <source>
        <dbReference type="ARBA" id="ARBA00022737"/>
    </source>
</evidence>
<keyword evidence="6" id="KW-0865">Zymogen</keyword>
<evidence type="ECO:0000313" key="15">
    <source>
        <dbReference type="Proteomes" id="UP001231189"/>
    </source>
</evidence>
<keyword evidence="8" id="KW-0325">Glycoprotein</keyword>
<dbReference type="Pfam" id="PF05184">
    <property type="entry name" value="SapB_1"/>
    <property type="match status" value="2"/>
</dbReference>